<dbReference type="Gene3D" id="1.10.287.1490">
    <property type="match status" value="1"/>
</dbReference>
<organism evidence="15 16">
    <name type="scientific">Macrophomina phaseolina (strain MS6)</name>
    <name type="common">Charcoal rot fungus</name>
    <dbReference type="NCBI Taxonomy" id="1126212"/>
    <lineage>
        <taxon>Eukaryota</taxon>
        <taxon>Fungi</taxon>
        <taxon>Dikarya</taxon>
        <taxon>Ascomycota</taxon>
        <taxon>Pezizomycotina</taxon>
        <taxon>Dothideomycetes</taxon>
        <taxon>Dothideomycetes incertae sedis</taxon>
        <taxon>Botryosphaeriales</taxon>
        <taxon>Botryosphaeriaceae</taxon>
        <taxon>Macrophomina</taxon>
    </lineage>
</organism>
<keyword evidence="6" id="KW-0227">DNA damage</keyword>
<dbReference type="GO" id="GO:0035861">
    <property type="term" value="C:site of double-strand break"/>
    <property type="evidence" value="ECO:0007669"/>
    <property type="project" value="TreeGrafter"/>
</dbReference>
<evidence type="ECO:0000259" key="14">
    <source>
        <dbReference type="Pfam" id="PF02463"/>
    </source>
</evidence>
<evidence type="ECO:0000256" key="10">
    <source>
        <dbReference type="ARBA" id="ARBA00023204"/>
    </source>
</evidence>
<reference evidence="15 16" key="1">
    <citation type="journal article" date="2012" name="BMC Genomics">
        <title>Tools to kill: Genome of one of the most destructive plant pathogenic fungi Macrophomina phaseolina.</title>
        <authorList>
            <person name="Islam M.S."/>
            <person name="Haque M.S."/>
            <person name="Islam M.M."/>
            <person name="Emdad E.M."/>
            <person name="Halim A."/>
            <person name="Hossen Q.M.M."/>
            <person name="Hossain M.Z."/>
            <person name="Ahmed B."/>
            <person name="Rahim S."/>
            <person name="Rahman M.S."/>
            <person name="Alam M.M."/>
            <person name="Hou S."/>
            <person name="Wan X."/>
            <person name="Saito J.A."/>
            <person name="Alam M."/>
        </authorList>
    </citation>
    <scope>NUCLEOTIDE SEQUENCE [LARGE SCALE GENOMIC DNA]</scope>
    <source>
        <strain evidence="15 16">MS6</strain>
    </source>
</reference>
<evidence type="ECO:0000256" key="8">
    <source>
        <dbReference type="ARBA" id="ARBA00023054"/>
    </source>
</evidence>
<dbReference type="InterPro" id="IPR027417">
    <property type="entry name" value="P-loop_NTPase"/>
</dbReference>
<comment type="caution">
    <text evidence="15">The sequence shown here is derived from an EMBL/GenBank/DDBJ whole genome shotgun (WGS) entry which is preliminary data.</text>
</comment>
<dbReference type="STRING" id="1126212.K2QKX0"/>
<evidence type="ECO:0000256" key="6">
    <source>
        <dbReference type="ARBA" id="ARBA00022763"/>
    </source>
</evidence>
<evidence type="ECO:0000256" key="12">
    <source>
        <dbReference type="SAM" id="Coils"/>
    </source>
</evidence>
<evidence type="ECO:0000313" key="16">
    <source>
        <dbReference type="Proteomes" id="UP000007129"/>
    </source>
</evidence>
<dbReference type="GO" id="GO:0003697">
    <property type="term" value="F:single-stranded DNA binding"/>
    <property type="evidence" value="ECO:0007669"/>
    <property type="project" value="TreeGrafter"/>
</dbReference>
<evidence type="ECO:0000256" key="2">
    <source>
        <dbReference type="ARBA" id="ARBA00004286"/>
    </source>
</evidence>
<proteinExistence type="inferred from homology"/>
<feature type="compositionally biased region" description="Acidic residues" evidence="13">
    <location>
        <begin position="14"/>
        <end position="25"/>
    </location>
</feature>
<dbReference type="FunCoup" id="K2QKX0">
    <property type="interactions" value="788"/>
</dbReference>
<dbReference type="HOGENOM" id="CLU_009063_0_0_1"/>
<evidence type="ECO:0000256" key="1">
    <source>
        <dbReference type="ARBA" id="ARBA00004123"/>
    </source>
</evidence>
<dbReference type="AlphaFoldDB" id="K2QKX0"/>
<evidence type="ECO:0000256" key="7">
    <source>
        <dbReference type="ARBA" id="ARBA00022840"/>
    </source>
</evidence>
<dbReference type="GO" id="GO:0000724">
    <property type="term" value="P:double-strand break repair via homologous recombination"/>
    <property type="evidence" value="ECO:0007669"/>
    <property type="project" value="TreeGrafter"/>
</dbReference>
<evidence type="ECO:0000256" key="11">
    <source>
        <dbReference type="ARBA" id="ARBA00023242"/>
    </source>
</evidence>
<dbReference type="eggNOG" id="KOG0250">
    <property type="taxonomic scope" value="Eukaryota"/>
</dbReference>
<dbReference type="GO" id="GO:0030915">
    <property type="term" value="C:Smc5-Smc6 complex"/>
    <property type="evidence" value="ECO:0007669"/>
    <property type="project" value="TreeGrafter"/>
</dbReference>
<protein>
    <submittedName>
        <fullName evidence="15">RecF/RecN/SMC</fullName>
    </submittedName>
</protein>
<feature type="coiled-coil region" evidence="12">
    <location>
        <begin position="754"/>
        <end position="988"/>
    </location>
</feature>
<dbReference type="GO" id="GO:0005634">
    <property type="term" value="C:nucleus"/>
    <property type="evidence" value="ECO:0007669"/>
    <property type="project" value="UniProtKB-SubCell"/>
</dbReference>
<feature type="region of interest" description="Disordered" evidence="13">
    <location>
        <begin position="629"/>
        <end position="652"/>
    </location>
</feature>
<keyword evidence="5" id="KW-0547">Nucleotide-binding</keyword>
<dbReference type="PANTHER" id="PTHR19306">
    <property type="entry name" value="STRUCTURAL MAINTENANCE OF CHROMOSOMES 5,6 SMC5, SMC6"/>
    <property type="match status" value="1"/>
</dbReference>
<dbReference type="OrthoDB" id="10072614at2759"/>
<comment type="similarity">
    <text evidence="3">Belongs to the SMC family. SMC6 subfamily.</text>
</comment>
<feature type="coiled-coil region" evidence="12">
    <location>
        <begin position="295"/>
        <end position="431"/>
    </location>
</feature>
<dbReference type="GO" id="GO:0003684">
    <property type="term" value="F:damaged DNA binding"/>
    <property type="evidence" value="ECO:0007669"/>
    <property type="project" value="TreeGrafter"/>
</dbReference>
<dbReference type="SUPFAM" id="SSF52540">
    <property type="entry name" value="P-loop containing nucleoside triphosphate hydrolases"/>
    <property type="match status" value="1"/>
</dbReference>
<dbReference type="VEuPathDB" id="FungiDB:MPH_12339"/>
<accession>K2QKX0</accession>
<feature type="compositionally biased region" description="Basic residues" evidence="13">
    <location>
        <begin position="1"/>
        <end position="10"/>
    </location>
</feature>
<dbReference type="InParanoid" id="K2QKX0"/>
<dbReference type="EMBL" id="AHHD01000517">
    <property type="protein sequence ID" value="EKG10481.1"/>
    <property type="molecule type" value="Genomic_DNA"/>
</dbReference>
<feature type="domain" description="RecF/RecN/SMC N-terminal" evidence="14">
    <location>
        <begin position="128"/>
        <end position="1150"/>
    </location>
</feature>
<keyword evidence="10" id="KW-0234">DNA repair</keyword>
<gene>
    <name evidence="15" type="ORF">MPH_12339</name>
</gene>
<keyword evidence="9" id="KW-0233">DNA recombination</keyword>
<keyword evidence="7" id="KW-0067">ATP-binding</keyword>
<evidence type="ECO:0000256" key="3">
    <source>
        <dbReference type="ARBA" id="ARBA00006793"/>
    </source>
</evidence>
<keyword evidence="4" id="KW-0158">Chromosome</keyword>
<feature type="region of interest" description="Disordered" evidence="13">
    <location>
        <begin position="725"/>
        <end position="749"/>
    </location>
</feature>
<comment type="subcellular location">
    <subcellularLocation>
        <location evidence="2">Chromosome</location>
    </subcellularLocation>
    <subcellularLocation>
        <location evidence="1">Nucleus</location>
    </subcellularLocation>
</comment>
<name>K2QKX0_MACPH</name>
<dbReference type="Proteomes" id="UP000007129">
    <property type="component" value="Unassembled WGS sequence"/>
</dbReference>
<feature type="coiled-coil region" evidence="12">
    <location>
        <begin position="489"/>
        <end position="551"/>
    </location>
</feature>
<evidence type="ECO:0000256" key="9">
    <source>
        <dbReference type="ARBA" id="ARBA00023172"/>
    </source>
</evidence>
<dbReference type="Pfam" id="PF02463">
    <property type="entry name" value="SMC_N"/>
    <property type="match status" value="1"/>
</dbReference>
<dbReference type="InterPro" id="IPR003395">
    <property type="entry name" value="RecF/RecN/SMC_N"/>
</dbReference>
<evidence type="ECO:0000256" key="13">
    <source>
        <dbReference type="SAM" id="MobiDB-lite"/>
    </source>
</evidence>
<evidence type="ECO:0000256" key="5">
    <source>
        <dbReference type="ARBA" id="ARBA00022741"/>
    </source>
</evidence>
<evidence type="ECO:0000256" key="4">
    <source>
        <dbReference type="ARBA" id="ARBA00022454"/>
    </source>
</evidence>
<feature type="region of interest" description="Disordered" evidence="13">
    <location>
        <begin position="1"/>
        <end position="45"/>
    </location>
</feature>
<dbReference type="PANTHER" id="PTHR19306:SF6">
    <property type="entry name" value="STRUCTURAL MAINTENANCE OF CHROMOSOMES PROTEIN 6"/>
    <property type="match status" value="1"/>
</dbReference>
<dbReference type="GO" id="GO:0005524">
    <property type="term" value="F:ATP binding"/>
    <property type="evidence" value="ECO:0007669"/>
    <property type="project" value="UniProtKB-KW"/>
</dbReference>
<dbReference type="Gene3D" id="3.40.50.300">
    <property type="entry name" value="P-loop containing nucleotide triphosphate hydrolases"/>
    <property type="match status" value="2"/>
</dbReference>
<keyword evidence="11" id="KW-0539">Nucleus</keyword>
<keyword evidence="8 12" id="KW-0175">Coiled coil</keyword>
<evidence type="ECO:0000313" key="15">
    <source>
        <dbReference type="EMBL" id="EKG10481.1"/>
    </source>
</evidence>
<sequence>MVPLPGKRHRAPTDLEDEEDYDFENEGPSNRRDSRKRQRVSTASEEIYEDGDEDIVLSDTHQNEIEDLLENGYDSAFFNDLAVNPDTGEVDVDGILGNETARMAALKSIVEKRFKRLVDNYPAENAIIEEVKCVNFMCHAHLTVTLGPLINFIIGHNGSGKSAVMTALTLCLGGKATSTNRGGSLKSFIKEGEDAAMLAVRIKNQGSSAFRPELYGKSIIVERHFNRNGASGFKIKNAKEKVVSTKKMDLEDIIDAFQLQMDNPMNVLSQDMARQFLNHSTPSDKYKFFLEGTQIATLDRDYRILEEYLNEIEAKKALKQQDTETLRKQKEKAEEKLRAYGRQAQLVAKKNLLERQYAWKQVEIEEAKVEDAEREIARAEAEIEQKTAEVEAASNSFDRAVREYKAAEEEIQKLERDKRPTEDRLDEAQTVFNKGKEDLQGVMAQQRQIKSALKGDGNMITRIENDIREERRRQEGENGGEHAQRLQEWDEAKAKVREKQAAYDQLRNDIPALENQRAAAQDHLNEYQATIEGKRDDVRQQEQHIQDIRRNQGKWMAGFDQNLPALLRAIDSETRFRTKPVGPVGRYVRLLKPEWSAILEKSAGTQLNAFVVTSKHDEGILRELMRRTNYPRDGRNNTPVLIGDPRPLDTSRNEPEHHLLTWDRALKIEHPLVRNQLIINNMIDQTVLIEDPEEAFQFAYGSSSGENQPRPQNVKQVFTMSRDKRDGTRYGWASSGAGQQGPIMTQKGRHPRMQSETESQLNVANEELRQYKLDLQQAENEWRQRQGALTRAKQALERCKREFQTARYEHQSAQEEEERLRDIIEQEAPQAGRLEELERQLQEAKAAKQTNTEMYADAQAERDRIDAEQKERKQKIEQIGAELAEIDTKITKAEIRLNGLEEKRLAALHDKNQAFEAIELAQEQLADFQRQLERLQQDIATFSEQAQEVGDRPEIPANETVEGLGRKYEKLQQEISVAQQRLGGSEDELKQARWQAFAAYKNATKAVTDMETAIHVLKQALVSRRVRLILFKRTIADRSRITFTYLLTKRKFRGDLRIDQKAKELDLSVEPDMTRTDASGRQTKTLSGGEKSFSTVCLLLALWDAMGAPTRCLDEFDVFMDSVNRDISMKMIIEACRSSASRQFLFITPQAMGNVSLGQDVKIIKMSDPERGQTTLAF</sequence>